<comment type="caution">
    <text evidence="1">The sequence shown here is derived from an EMBL/GenBank/DDBJ whole genome shotgun (WGS) entry which is preliminary data.</text>
</comment>
<dbReference type="Proteomes" id="UP001157418">
    <property type="component" value="Unassembled WGS sequence"/>
</dbReference>
<dbReference type="AlphaFoldDB" id="A0AAU9PJA1"/>
<keyword evidence="2" id="KW-1185">Reference proteome</keyword>
<organism evidence="1 2">
    <name type="scientific">Lactuca virosa</name>
    <dbReference type="NCBI Taxonomy" id="75947"/>
    <lineage>
        <taxon>Eukaryota</taxon>
        <taxon>Viridiplantae</taxon>
        <taxon>Streptophyta</taxon>
        <taxon>Embryophyta</taxon>
        <taxon>Tracheophyta</taxon>
        <taxon>Spermatophyta</taxon>
        <taxon>Magnoliopsida</taxon>
        <taxon>eudicotyledons</taxon>
        <taxon>Gunneridae</taxon>
        <taxon>Pentapetalae</taxon>
        <taxon>asterids</taxon>
        <taxon>campanulids</taxon>
        <taxon>Asterales</taxon>
        <taxon>Asteraceae</taxon>
        <taxon>Cichorioideae</taxon>
        <taxon>Cichorieae</taxon>
        <taxon>Lactucinae</taxon>
        <taxon>Lactuca</taxon>
    </lineage>
</organism>
<evidence type="ECO:0000313" key="2">
    <source>
        <dbReference type="Proteomes" id="UP001157418"/>
    </source>
</evidence>
<dbReference type="EMBL" id="CAKMRJ010005634">
    <property type="protein sequence ID" value="CAH1449998.1"/>
    <property type="molecule type" value="Genomic_DNA"/>
</dbReference>
<sequence length="66" mass="7683">MLSLPPREGGDRWMTYFPLLHKSSCYTTPSSHPLFVNPKNFDFEIQLEKELLHPIACCEVQARKMC</sequence>
<reference evidence="1 2" key="1">
    <citation type="submission" date="2022-01" db="EMBL/GenBank/DDBJ databases">
        <authorList>
            <person name="Xiong W."/>
            <person name="Schranz E."/>
        </authorList>
    </citation>
    <scope>NUCLEOTIDE SEQUENCE [LARGE SCALE GENOMIC DNA]</scope>
</reference>
<gene>
    <name evidence="1" type="ORF">LVIROSA_LOCUS35445</name>
</gene>
<name>A0AAU9PJA1_9ASTR</name>
<evidence type="ECO:0000313" key="1">
    <source>
        <dbReference type="EMBL" id="CAH1449998.1"/>
    </source>
</evidence>
<proteinExistence type="predicted"/>
<accession>A0AAU9PJA1</accession>
<protein>
    <submittedName>
        <fullName evidence="1">Uncharacterized protein</fullName>
    </submittedName>
</protein>